<proteinExistence type="predicted"/>
<dbReference type="RefSeq" id="WP_182389186.1">
    <property type="nucleotide sequence ID" value="NZ_BQIO01000014.1"/>
</dbReference>
<dbReference type="AlphaFoldDB" id="A0A7W2KEH0"/>
<evidence type="ECO:0000313" key="1">
    <source>
        <dbReference type="EMBL" id="MBA6097009.1"/>
    </source>
</evidence>
<comment type="caution">
    <text evidence="1">The sequence shown here is derived from an EMBL/GenBank/DDBJ whole genome shotgun (WGS) entry which is preliminary data.</text>
</comment>
<dbReference type="EMBL" id="JACGCX010000003">
    <property type="protein sequence ID" value="MBA6097009.1"/>
    <property type="molecule type" value="Genomic_DNA"/>
</dbReference>
<protein>
    <recommendedName>
        <fullName evidence="3">Imidazoleglycerol-phosphate synthase</fullName>
    </recommendedName>
</protein>
<sequence>MAKPTMEQYLTYMKSAPRTLGWGALLVYDRFRTNRLLAQEHIERFNNETWLPPISVRTETEAGSWTDVGGLIFDKPRLSFVNSNISSSKARLSMNAIAGTFRELRQQVGSSQVELVSLSEIDPLSGPAVRMNIDLTASDHGSINDEGRVTLDLADPGAYSFEVSSWKELNEKVGQALHREFAGLPAEQRVWELNTLAPVEDELNPTSFAVRTHSLGRAGKAVASADEDELEEGAVLVGVAFNNAAGGNFPVADKSLPYLLPESSADDSFSVNILLANETWMSEVARKVAESPDVKETPQLVIDQSGLFLTIRFGDVPTSVPKFSEDYGEHGRDRWHWRYRLLEHGGFELADPEDGFRLVLEGNKFRFALKGTAKSSIHAVFDLDGVWMKGDRDMKIDFDFAKEYLVELDKSSNKVVLVPGEAIEHLAVEPEHPKGFNLAFGDFVEHQFYPDLQALLTNRFRELTSAIETAAISFDLFRLNGLLFRGDQVVQGDLVQVPGDMSLLGELAPNLTAFAVEPLEAKMLAGSTQAFTLQPEPSGNVQWQARRLPGEVGDAGTFNGSTYTAPSASEFQGSLLRIIVTGKAGGRSSSALVTVVPNSVAVFPFLFHAQYSAPGMPKPYVVVGGRLGAELNWLETPDFKGRLRAVTEADRQNADLDIPKDREVRIYESPEPSTGNLDPFDNRIHIDRIEVTDGVRRAGIDVVIPWVSATATLKAEPAGSNGVRFALWVLDDSVGGFIEVPPEETTWKLVKGEGALNEATGIYTLAQGEHYAIVAALDKMGGRNPAWGFTTVPIPYDQAYEELLAHVRLHSHRRGA</sequence>
<reference evidence="1 2" key="1">
    <citation type="submission" date="2020-07" db="EMBL/GenBank/DDBJ databases">
        <title>Diversity of carbapenemase encoding genes among Pseudomonas putida group clinical isolates in a tertiary Brazilian hospital.</title>
        <authorList>
            <person name="Alberto-Lei F."/>
            <person name="Nodari C.S."/>
            <person name="Streling A.P."/>
            <person name="Paulino J.T."/>
            <person name="Bessa-Neto F.O."/>
            <person name="Cayo R."/>
            <person name="Gales A.C."/>
        </authorList>
    </citation>
    <scope>NUCLEOTIDE SEQUENCE [LARGE SCALE GENOMIC DNA]</scope>
    <source>
        <strain evidence="1 2">12815</strain>
    </source>
</reference>
<name>A0A7W2KEH0_9PSED</name>
<dbReference type="Proteomes" id="UP000545074">
    <property type="component" value="Unassembled WGS sequence"/>
</dbReference>
<accession>A0A7W2KEH0</accession>
<evidence type="ECO:0008006" key="3">
    <source>
        <dbReference type="Google" id="ProtNLM"/>
    </source>
</evidence>
<gene>
    <name evidence="1" type="ORF">H4C80_07670</name>
</gene>
<organism evidence="1 2">
    <name type="scientific">Pseudomonas juntendi</name>
    <dbReference type="NCBI Taxonomy" id="2666183"/>
    <lineage>
        <taxon>Bacteria</taxon>
        <taxon>Pseudomonadati</taxon>
        <taxon>Pseudomonadota</taxon>
        <taxon>Gammaproteobacteria</taxon>
        <taxon>Pseudomonadales</taxon>
        <taxon>Pseudomonadaceae</taxon>
        <taxon>Pseudomonas</taxon>
    </lineage>
</organism>
<evidence type="ECO:0000313" key="2">
    <source>
        <dbReference type="Proteomes" id="UP000545074"/>
    </source>
</evidence>